<reference evidence="8" key="1">
    <citation type="submission" date="2015-01" db="EMBL/GenBank/DDBJ databases">
        <authorList>
            <person name="Manzoor Shahid"/>
            <person name="Zubair Saima"/>
        </authorList>
    </citation>
    <scope>NUCLEOTIDE SEQUENCE [LARGE SCALE GENOMIC DNA]</scope>
    <source>
        <strain evidence="8">Sp3</strain>
    </source>
</reference>
<dbReference type="PIRSF" id="PIRSF038958">
    <property type="entry name" value="PG_synth_SpoVB"/>
    <property type="match status" value="1"/>
</dbReference>
<accession>A0A0B7MHJ1</accession>
<dbReference type="CDD" id="cd13124">
    <property type="entry name" value="MATE_SpoVB_like"/>
    <property type="match status" value="1"/>
</dbReference>
<dbReference type="Proteomes" id="UP000046155">
    <property type="component" value="Unassembled WGS sequence"/>
</dbReference>
<dbReference type="AlphaFoldDB" id="A0A0B7MHJ1"/>
<dbReference type="EMBL" id="CDRZ01000022">
    <property type="protein sequence ID" value="CEO87678.1"/>
    <property type="molecule type" value="Genomic_DNA"/>
</dbReference>
<dbReference type="Pfam" id="PF01943">
    <property type="entry name" value="Polysacc_synt"/>
    <property type="match status" value="1"/>
</dbReference>
<evidence type="ECO:0000256" key="4">
    <source>
        <dbReference type="ARBA" id="ARBA00022989"/>
    </source>
</evidence>
<name>A0A0B7MHJ1_9FIRM</name>
<gene>
    <name evidence="7" type="ORF">SSCH_1180010</name>
</gene>
<feature type="transmembrane region" description="Helical" evidence="6">
    <location>
        <begin position="237"/>
        <end position="257"/>
    </location>
</feature>
<dbReference type="OrthoDB" id="9775950at2"/>
<feature type="transmembrane region" description="Helical" evidence="6">
    <location>
        <begin position="290"/>
        <end position="310"/>
    </location>
</feature>
<feature type="transmembrane region" description="Helical" evidence="6">
    <location>
        <begin position="331"/>
        <end position="351"/>
    </location>
</feature>
<evidence type="ECO:0000256" key="1">
    <source>
        <dbReference type="ARBA" id="ARBA00004651"/>
    </source>
</evidence>
<feature type="transmembrane region" description="Helical" evidence="6">
    <location>
        <begin position="453"/>
        <end position="475"/>
    </location>
</feature>
<proteinExistence type="predicted"/>
<dbReference type="RefSeq" id="WP_044664005.1">
    <property type="nucleotide sequence ID" value="NZ_CDRZ01000022.1"/>
</dbReference>
<evidence type="ECO:0000256" key="3">
    <source>
        <dbReference type="ARBA" id="ARBA00022692"/>
    </source>
</evidence>
<feature type="transmembrane region" description="Helical" evidence="6">
    <location>
        <begin position="481"/>
        <end position="501"/>
    </location>
</feature>
<feature type="transmembrane region" description="Helical" evidence="6">
    <location>
        <begin position="417"/>
        <end position="441"/>
    </location>
</feature>
<evidence type="ECO:0000313" key="8">
    <source>
        <dbReference type="Proteomes" id="UP000046155"/>
    </source>
</evidence>
<evidence type="ECO:0000313" key="7">
    <source>
        <dbReference type="EMBL" id="CEO87678.1"/>
    </source>
</evidence>
<sequence length="516" mass="55587">MKPESFLRGAMVLTIAGVVVKLLGAVYRIPFTRIAGSEGIGLYQMAYPIYVALLSLSTAGIPVALSFLIAERGAMGDRHGARQVFSVSLIFLFCLGCILTAGLFYISPFLAQRVLGDTRAYYSLIAVAPAVFIISVASAFRGYFQGWRLMWPTAVSEVVEQVIRVGTVLLAAQALMSRGVEYAAAGAAFGTFTGGCAGLCLLTLVYLWFKRQGSSVTAARREPPLRLGKALQILKRLIAYAFPISAGSLVLPLVQVIDTVIIPKRLQTVGFTVQEATSQFGQLSGMAGTVVYLPAALTVSIAMTLVPHLAAAVSRNNRSEVHRRINTALRITFILCLPAAAGLMLLATPIMELLFDDSCAGAVTAWLAPAALFTGLQQTTAGALQGIGNTWLPVVNLMAGCLVKVFCNYYLTVIPGFGIKGAALGSTLGFLLVFLLNIFWLTRLTDYRPRIGILLRPLLAVTIMIMVIPAIYTIFASLGNLMATGLTITCGAVCYFAVLLVTKEIRVYEMRYFFRR</sequence>
<evidence type="ECO:0000256" key="2">
    <source>
        <dbReference type="ARBA" id="ARBA00022475"/>
    </source>
</evidence>
<feature type="transmembrane region" description="Helical" evidence="6">
    <location>
        <begin position="182"/>
        <end position="209"/>
    </location>
</feature>
<feature type="transmembrane region" description="Helical" evidence="6">
    <location>
        <begin position="47"/>
        <end position="69"/>
    </location>
</feature>
<protein>
    <submittedName>
        <fullName evidence="7">Polysaccharide biosynthesis protein</fullName>
    </submittedName>
</protein>
<dbReference type="InterPro" id="IPR024923">
    <property type="entry name" value="PG_synth_SpoVB"/>
</dbReference>
<keyword evidence="3 6" id="KW-0812">Transmembrane</keyword>
<dbReference type="InterPro" id="IPR050833">
    <property type="entry name" value="Poly_Biosynth_Transport"/>
</dbReference>
<feature type="transmembrane region" description="Helical" evidence="6">
    <location>
        <begin position="363"/>
        <end position="384"/>
    </location>
</feature>
<organism evidence="7 8">
    <name type="scientific">Syntrophaceticus schinkii</name>
    <dbReference type="NCBI Taxonomy" id="499207"/>
    <lineage>
        <taxon>Bacteria</taxon>
        <taxon>Bacillati</taxon>
        <taxon>Bacillota</taxon>
        <taxon>Clostridia</taxon>
        <taxon>Thermoanaerobacterales</taxon>
        <taxon>Thermoanaerobacterales Family III. Incertae Sedis</taxon>
        <taxon>Syntrophaceticus</taxon>
    </lineage>
</organism>
<keyword evidence="5 6" id="KW-0472">Membrane</keyword>
<keyword evidence="8" id="KW-1185">Reference proteome</keyword>
<evidence type="ECO:0000256" key="5">
    <source>
        <dbReference type="ARBA" id="ARBA00023136"/>
    </source>
</evidence>
<feature type="transmembrane region" description="Helical" evidence="6">
    <location>
        <begin position="89"/>
        <end position="110"/>
    </location>
</feature>
<feature type="transmembrane region" description="Helical" evidence="6">
    <location>
        <begin position="391"/>
        <end position="411"/>
    </location>
</feature>
<feature type="transmembrane region" description="Helical" evidence="6">
    <location>
        <begin position="6"/>
        <end position="27"/>
    </location>
</feature>
<dbReference type="GO" id="GO:0005886">
    <property type="term" value="C:plasma membrane"/>
    <property type="evidence" value="ECO:0007669"/>
    <property type="project" value="UniProtKB-SubCell"/>
</dbReference>
<dbReference type="InterPro" id="IPR002797">
    <property type="entry name" value="Polysacc_synth"/>
</dbReference>
<dbReference type="PANTHER" id="PTHR30250:SF21">
    <property type="entry name" value="LIPID II FLIPPASE MURJ"/>
    <property type="match status" value="1"/>
</dbReference>
<evidence type="ECO:0000256" key="6">
    <source>
        <dbReference type="SAM" id="Phobius"/>
    </source>
</evidence>
<comment type="subcellular location">
    <subcellularLocation>
        <location evidence="1">Cell membrane</location>
        <topology evidence="1">Multi-pass membrane protein</topology>
    </subcellularLocation>
</comment>
<keyword evidence="2" id="KW-1003">Cell membrane</keyword>
<dbReference type="PANTHER" id="PTHR30250">
    <property type="entry name" value="PST FAMILY PREDICTED COLANIC ACID TRANSPORTER"/>
    <property type="match status" value="1"/>
</dbReference>
<keyword evidence="4 6" id="KW-1133">Transmembrane helix</keyword>
<feature type="transmembrane region" description="Helical" evidence="6">
    <location>
        <begin position="122"/>
        <end position="144"/>
    </location>
</feature>